<feature type="non-terminal residue" evidence="1">
    <location>
        <position position="1"/>
    </location>
</feature>
<dbReference type="EMBL" id="BARV01044845">
    <property type="protein sequence ID" value="GAI63785.1"/>
    <property type="molecule type" value="Genomic_DNA"/>
</dbReference>
<comment type="caution">
    <text evidence="1">The sequence shown here is derived from an EMBL/GenBank/DDBJ whole genome shotgun (WGS) entry which is preliminary data.</text>
</comment>
<reference evidence="1" key="1">
    <citation type="journal article" date="2014" name="Front. Microbiol.">
        <title>High frequency of phylogenetically diverse reductive dehalogenase-homologous genes in deep subseafloor sedimentary metagenomes.</title>
        <authorList>
            <person name="Kawai M."/>
            <person name="Futagami T."/>
            <person name="Toyoda A."/>
            <person name="Takaki Y."/>
            <person name="Nishi S."/>
            <person name="Hori S."/>
            <person name="Arai W."/>
            <person name="Tsubouchi T."/>
            <person name="Morono Y."/>
            <person name="Uchiyama I."/>
            <person name="Ito T."/>
            <person name="Fujiyama A."/>
            <person name="Inagaki F."/>
            <person name="Takami H."/>
        </authorList>
    </citation>
    <scope>NUCLEOTIDE SEQUENCE</scope>
    <source>
        <strain evidence="1">Expedition CK06-06</strain>
    </source>
</reference>
<evidence type="ECO:0000313" key="1">
    <source>
        <dbReference type="EMBL" id="GAI63785.1"/>
    </source>
</evidence>
<dbReference type="AlphaFoldDB" id="X1RKU1"/>
<name>X1RKU1_9ZZZZ</name>
<protein>
    <submittedName>
        <fullName evidence="1">Uncharacterized protein</fullName>
    </submittedName>
</protein>
<accession>X1RKU1</accession>
<organism evidence="1">
    <name type="scientific">marine sediment metagenome</name>
    <dbReference type="NCBI Taxonomy" id="412755"/>
    <lineage>
        <taxon>unclassified sequences</taxon>
        <taxon>metagenomes</taxon>
        <taxon>ecological metagenomes</taxon>
    </lineage>
</organism>
<sequence>RGVEDRGYFHWLSGRKNIDEVVEIHKRIRRLVREEAGKLG</sequence>
<proteinExistence type="predicted"/>
<gene>
    <name evidence="1" type="ORF">S06H3_66091</name>
</gene>